<evidence type="ECO:0000313" key="1">
    <source>
        <dbReference type="EMBL" id="EAY00503.1"/>
    </source>
</evidence>
<evidence type="ECO:0000313" key="2">
    <source>
        <dbReference type="Proteomes" id="UP000001542"/>
    </source>
</evidence>
<dbReference type="VEuPathDB" id="TrichDB:TVAG_317880"/>
<name>A2F3N5_TRIV3</name>
<dbReference type="KEGG" id="tva:4758324"/>
<dbReference type="Proteomes" id="UP000001542">
    <property type="component" value="Unassembled WGS sequence"/>
</dbReference>
<accession>A2F3N5</accession>
<dbReference type="EMBL" id="DS113599">
    <property type="protein sequence ID" value="EAY00503.1"/>
    <property type="molecule type" value="Genomic_DNA"/>
</dbReference>
<gene>
    <name evidence="1" type="ORF">TVAG_317880</name>
</gene>
<proteinExistence type="predicted"/>
<dbReference type="InParanoid" id="A2F3N5"/>
<reference evidence="1" key="2">
    <citation type="journal article" date="2007" name="Science">
        <title>Draft genome sequence of the sexually transmitted pathogen Trichomonas vaginalis.</title>
        <authorList>
            <person name="Carlton J.M."/>
            <person name="Hirt R.P."/>
            <person name="Silva J.C."/>
            <person name="Delcher A.L."/>
            <person name="Schatz M."/>
            <person name="Zhao Q."/>
            <person name="Wortman J.R."/>
            <person name="Bidwell S.L."/>
            <person name="Alsmark U.C.M."/>
            <person name="Besteiro S."/>
            <person name="Sicheritz-Ponten T."/>
            <person name="Noel C.J."/>
            <person name="Dacks J.B."/>
            <person name="Foster P.G."/>
            <person name="Simillion C."/>
            <person name="Van de Peer Y."/>
            <person name="Miranda-Saavedra D."/>
            <person name="Barton G.J."/>
            <person name="Westrop G.D."/>
            <person name="Mueller S."/>
            <person name="Dessi D."/>
            <person name="Fiori P.L."/>
            <person name="Ren Q."/>
            <person name="Paulsen I."/>
            <person name="Zhang H."/>
            <person name="Bastida-Corcuera F.D."/>
            <person name="Simoes-Barbosa A."/>
            <person name="Brown M.T."/>
            <person name="Hayes R.D."/>
            <person name="Mukherjee M."/>
            <person name="Okumura C.Y."/>
            <person name="Schneider R."/>
            <person name="Smith A.J."/>
            <person name="Vanacova S."/>
            <person name="Villalvazo M."/>
            <person name="Haas B.J."/>
            <person name="Pertea M."/>
            <person name="Feldblyum T.V."/>
            <person name="Utterback T.R."/>
            <person name="Shu C.L."/>
            <person name="Osoegawa K."/>
            <person name="de Jong P.J."/>
            <person name="Hrdy I."/>
            <person name="Horvathova L."/>
            <person name="Zubacova Z."/>
            <person name="Dolezal P."/>
            <person name="Malik S.B."/>
            <person name="Logsdon J.M. Jr."/>
            <person name="Henze K."/>
            <person name="Gupta A."/>
            <person name="Wang C.C."/>
            <person name="Dunne R.L."/>
            <person name="Upcroft J.A."/>
            <person name="Upcroft P."/>
            <person name="White O."/>
            <person name="Salzberg S.L."/>
            <person name="Tang P."/>
            <person name="Chiu C.-H."/>
            <person name="Lee Y.-S."/>
            <person name="Embley T.M."/>
            <person name="Coombs G.H."/>
            <person name="Mottram J.C."/>
            <person name="Tachezy J."/>
            <person name="Fraser-Liggett C.M."/>
            <person name="Johnson P.J."/>
        </authorList>
    </citation>
    <scope>NUCLEOTIDE SEQUENCE [LARGE SCALE GENOMIC DNA]</scope>
    <source>
        <strain evidence="1">G3</strain>
    </source>
</reference>
<sequence length="158" mass="17964">MYDHDDHPNIYNKLRSIFKYYIDSYNALFQLSLPIFDTTILEERTQFFFRCFEEQCASFKVDTHFAAQPDQGEITGQWYFISANVAKTENTMTSDNQAMATRTNVSIPSATRTIAQMTTASNTATESSPRKKGGQSFRGNVFFFMGIVVDASIKTKEA</sequence>
<protein>
    <submittedName>
        <fullName evidence="1">Uncharacterized protein</fullName>
    </submittedName>
</protein>
<dbReference type="AlphaFoldDB" id="A2F3N5"/>
<organism evidence="1 2">
    <name type="scientific">Trichomonas vaginalis (strain ATCC PRA-98 / G3)</name>
    <dbReference type="NCBI Taxonomy" id="412133"/>
    <lineage>
        <taxon>Eukaryota</taxon>
        <taxon>Metamonada</taxon>
        <taxon>Parabasalia</taxon>
        <taxon>Trichomonadida</taxon>
        <taxon>Trichomonadidae</taxon>
        <taxon>Trichomonas</taxon>
    </lineage>
</organism>
<keyword evidence="2" id="KW-1185">Reference proteome</keyword>
<dbReference type="RefSeq" id="XP_001313432.1">
    <property type="nucleotide sequence ID" value="XM_001313431.1"/>
</dbReference>
<dbReference type="VEuPathDB" id="TrichDB:TVAGG3_0551530"/>
<reference evidence="1" key="1">
    <citation type="submission" date="2006-10" db="EMBL/GenBank/DDBJ databases">
        <authorList>
            <person name="Amadeo P."/>
            <person name="Zhao Q."/>
            <person name="Wortman J."/>
            <person name="Fraser-Liggett C."/>
            <person name="Carlton J."/>
        </authorList>
    </citation>
    <scope>NUCLEOTIDE SEQUENCE</scope>
    <source>
        <strain evidence="1">G3</strain>
    </source>
</reference>